<keyword evidence="2" id="KW-1185">Reference proteome</keyword>
<sequence length="53" mass="6372">MKIVSTIRSAMKRYRDSNPELDYLNEATSCADLECREREITRGRFRNQRRMGF</sequence>
<evidence type="ECO:0000313" key="2">
    <source>
        <dbReference type="Proteomes" id="UP000190135"/>
    </source>
</evidence>
<proteinExistence type="predicted"/>
<reference evidence="1 2" key="1">
    <citation type="submission" date="2017-02" db="EMBL/GenBank/DDBJ databases">
        <authorList>
            <person name="Peterson S.W."/>
        </authorList>
    </citation>
    <scope>NUCLEOTIDE SEQUENCE [LARGE SCALE GENOMIC DNA]</scope>
    <source>
        <strain evidence="1 2">USBA 369</strain>
    </source>
</reference>
<dbReference type="Proteomes" id="UP000190135">
    <property type="component" value="Unassembled WGS sequence"/>
</dbReference>
<dbReference type="AlphaFoldDB" id="A0A1T4RD17"/>
<dbReference type="EMBL" id="FUXL01000006">
    <property type="protein sequence ID" value="SKA13914.1"/>
    <property type="molecule type" value="Genomic_DNA"/>
</dbReference>
<evidence type="ECO:0008006" key="3">
    <source>
        <dbReference type="Google" id="ProtNLM"/>
    </source>
</evidence>
<evidence type="ECO:0000313" key="1">
    <source>
        <dbReference type="EMBL" id="SKA13914.1"/>
    </source>
</evidence>
<name>A0A1T4RD17_9HYPH</name>
<accession>A0A1T4RD17</accession>
<protein>
    <recommendedName>
        <fullName evidence="3">DUF3563 domain-containing protein</fullName>
    </recommendedName>
</protein>
<organism evidence="1 2">
    <name type="scientific">Consotaella salsifontis</name>
    <dbReference type="NCBI Taxonomy" id="1365950"/>
    <lineage>
        <taxon>Bacteria</taxon>
        <taxon>Pseudomonadati</taxon>
        <taxon>Pseudomonadota</taxon>
        <taxon>Alphaproteobacteria</taxon>
        <taxon>Hyphomicrobiales</taxon>
        <taxon>Aurantimonadaceae</taxon>
        <taxon>Consotaella</taxon>
    </lineage>
</organism>
<gene>
    <name evidence="1" type="ORF">SAMN05428963_106220</name>
</gene>
<dbReference type="RefSeq" id="WP_165690836.1">
    <property type="nucleotide sequence ID" value="NZ_FUXL01000006.1"/>
</dbReference>